<dbReference type="Proteomes" id="UP000294664">
    <property type="component" value="Unassembled WGS sequence"/>
</dbReference>
<gene>
    <name evidence="4" type="ORF">EDC64_10116</name>
</gene>
<dbReference type="InterPro" id="IPR001509">
    <property type="entry name" value="Epimerase_deHydtase"/>
</dbReference>
<proteinExistence type="inferred from homology"/>
<evidence type="ECO:0000256" key="1">
    <source>
        <dbReference type="ARBA" id="ARBA00005125"/>
    </source>
</evidence>
<dbReference type="InterPro" id="IPR036291">
    <property type="entry name" value="NAD(P)-bd_dom_sf"/>
</dbReference>
<dbReference type="OrthoDB" id="7941325at2"/>
<protein>
    <submittedName>
        <fullName evidence="4">UDP-glucose 4-epimerase</fullName>
    </submittedName>
</protein>
<evidence type="ECO:0000259" key="3">
    <source>
        <dbReference type="Pfam" id="PF01370"/>
    </source>
</evidence>
<accession>A0A4R3M5G6</accession>
<dbReference type="Pfam" id="PF01370">
    <property type="entry name" value="Epimerase"/>
    <property type="match status" value="1"/>
</dbReference>
<organism evidence="4 5">
    <name type="scientific">Aquabacter spiritensis</name>
    <dbReference type="NCBI Taxonomy" id="933073"/>
    <lineage>
        <taxon>Bacteria</taxon>
        <taxon>Pseudomonadati</taxon>
        <taxon>Pseudomonadota</taxon>
        <taxon>Alphaproteobacteria</taxon>
        <taxon>Hyphomicrobiales</taxon>
        <taxon>Xanthobacteraceae</taxon>
        <taxon>Aquabacter</taxon>
    </lineage>
</organism>
<feature type="domain" description="NAD-dependent epimerase/dehydratase" evidence="3">
    <location>
        <begin position="9"/>
        <end position="251"/>
    </location>
</feature>
<comment type="similarity">
    <text evidence="2">Belongs to the NAD(P)-dependent epimerase/dehydratase family.</text>
</comment>
<keyword evidence="5" id="KW-1185">Reference proteome</keyword>
<evidence type="ECO:0000313" key="5">
    <source>
        <dbReference type="Proteomes" id="UP000294664"/>
    </source>
</evidence>
<reference evidence="4 5" key="1">
    <citation type="submission" date="2019-03" db="EMBL/GenBank/DDBJ databases">
        <title>Genomic Encyclopedia of Type Strains, Phase IV (KMG-IV): sequencing the most valuable type-strain genomes for metagenomic binning, comparative biology and taxonomic classification.</title>
        <authorList>
            <person name="Goeker M."/>
        </authorList>
    </citation>
    <scope>NUCLEOTIDE SEQUENCE [LARGE SCALE GENOMIC DNA]</scope>
    <source>
        <strain evidence="4 5">DSM 9035</strain>
    </source>
</reference>
<dbReference type="RefSeq" id="WP_132028232.1">
    <property type="nucleotide sequence ID" value="NZ_SMAI01000001.1"/>
</dbReference>
<comment type="caution">
    <text evidence="4">The sequence shown here is derived from an EMBL/GenBank/DDBJ whole genome shotgun (WGS) entry which is preliminary data.</text>
</comment>
<dbReference type="EMBL" id="SMAI01000001">
    <property type="protein sequence ID" value="TCT07499.1"/>
    <property type="molecule type" value="Genomic_DNA"/>
</dbReference>
<dbReference type="SUPFAM" id="SSF51735">
    <property type="entry name" value="NAD(P)-binding Rossmann-fold domains"/>
    <property type="match status" value="1"/>
</dbReference>
<evidence type="ECO:0000256" key="2">
    <source>
        <dbReference type="ARBA" id="ARBA00007637"/>
    </source>
</evidence>
<dbReference type="Gene3D" id="3.90.25.10">
    <property type="entry name" value="UDP-galactose 4-epimerase, domain 1"/>
    <property type="match status" value="1"/>
</dbReference>
<evidence type="ECO:0000313" key="4">
    <source>
        <dbReference type="EMBL" id="TCT07499.1"/>
    </source>
</evidence>
<sequence length="330" mass="36573">MKIEGGKFLITGGASQIGAHITLQLLQANVGEVVLFDNYALGSPEAIEDLLADPRVRLVKGDILRTHELYDQLEGVSGVFATAGFLTLPLSLNPHLGVAVNVQGMLNVYDACRYRGVEKVIFSSSVAAYGEPSADLIDEATPWTWANLQPGAALYAASKIMGENFGRLYHDRYGVKSVNLRYSSVYGERQHLRAVNSVYIIDTYERLRRGERPIIPDDGREVHDYIHVTDVARANVMAMASDVSRESFNVATGTATTLNRLVEIVQAITGTNLEPDYRTPPGKIRAAVSTQLDFSVEKIERMVGWKAEISFEEGIRRMIAWREQEQRRAA</sequence>
<name>A0A4R3M5G6_9HYPH</name>
<dbReference type="PANTHER" id="PTHR43000">
    <property type="entry name" value="DTDP-D-GLUCOSE 4,6-DEHYDRATASE-RELATED"/>
    <property type="match status" value="1"/>
</dbReference>
<dbReference type="AlphaFoldDB" id="A0A4R3M5G6"/>
<dbReference type="Gene3D" id="3.40.50.720">
    <property type="entry name" value="NAD(P)-binding Rossmann-like Domain"/>
    <property type="match status" value="1"/>
</dbReference>
<comment type="pathway">
    <text evidence="1">Bacterial outer membrane biogenesis; LPS O-antigen biosynthesis.</text>
</comment>